<organism evidence="1 2">
    <name type="scientific">Aristaeella lactis</name>
    <dbReference type="NCBI Taxonomy" id="3046383"/>
    <lineage>
        <taxon>Bacteria</taxon>
        <taxon>Bacillati</taxon>
        <taxon>Bacillota</taxon>
        <taxon>Clostridia</taxon>
        <taxon>Eubacteriales</taxon>
        <taxon>Aristaeellaceae</taxon>
        <taxon>Aristaeella</taxon>
    </lineage>
</organism>
<name>A0AC61PP67_9FIRM</name>
<evidence type="ECO:0000313" key="2">
    <source>
        <dbReference type="Proteomes" id="UP000192328"/>
    </source>
</evidence>
<keyword evidence="1" id="KW-0808">Transferase</keyword>
<comment type="caution">
    <text evidence="1">The sequence shown here is derived from an EMBL/GenBank/DDBJ whole genome shotgun (WGS) entry which is preliminary data.</text>
</comment>
<dbReference type="Proteomes" id="UP000192328">
    <property type="component" value="Unassembled WGS sequence"/>
</dbReference>
<keyword evidence="2" id="KW-1185">Reference proteome</keyword>
<protein>
    <submittedName>
        <fullName evidence="1">Hydroxyethylthiazole kinase</fullName>
    </submittedName>
</protein>
<reference evidence="1" key="1">
    <citation type="submission" date="2017-04" db="EMBL/GenBank/DDBJ databases">
        <authorList>
            <person name="Varghese N."/>
            <person name="Submissions S."/>
        </authorList>
    </citation>
    <scope>NUCLEOTIDE SEQUENCE</scope>
    <source>
        <strain evidence="1">WTE2008</strain>
    </source>
</reference>
<gene>
    <name evidence="1" type="ORF">SAMN06297397_2632</name>
</gene>
<evidence type="ECO:0000313" key="1">
    <source>
        <dbReference type="EMBL" id="SMC81163.1"/>
    </source>
</evidence>
<dbReference type="EMBL" id="FWXZ01000006">
    <property type="protein sequence ID" value="SMC81163.1"/>
    <property type="molecule type" value="Genomic_DNA"/>
</dbReference>
<sequence length="266" mass="27709">MRRLSEIRGAVRENRPLIHCITNPISINQCANTVLAAGARPIMAEHPAEVDEITESADALVLNTGNITDVRMVSMEISLQAAAREGIPVVLDAVGTACSGLRRGFVLKLLETAAPAVLKGNYSEIYALYHAAYHSPGVDADGELDEATVLDAARELAKRYGTVVLASGKTDIVTDGVKTARIKNGTPQLAAVTGTGCMLGVLCGVFLSACPGMEAASAACVMLGVCGQLAETEKGSGTFMVSLLDALSTVTDAQLENNMSTEETAL</sequence>
<keyword evidence="1" id="KW-0418">Kinase</keyword>
<proteinExistence type="predicted"/>
<accession>A0AC61PP67</accession>